<dbReference type="InterPro" id="IPR005467">
    <property type="entry name" value="His_kinase_dom"/>
</dbReference>
<dbReference type="Pfam" id="PF02518">
    <property type="entry name" value="HATPase_c"/>
    <property type="match status" value="1"/>
</dbReference>
<protein>
    <recommendedName>
        <fullName evidence="2">histidine kinase</fullName>
        <ecNumber evidence="2">2.7.13.3</ecNumber>
    </recommendedName>
</protein>
<dbReference type="EMBL" id="UGYW01000002">
    <property type="protein sequence ID" value="SUJ05072.1"/>
    <property type="molecule type" value="Genomic_DNA"/>
</dbReference>
<evidence type="ECO:0000313" key="10">
    <source>
        <dbReference type="Proteomes" id="UP000254893"/>
    </source>
</evidence>
<dbReference type="SUPFAM" id="SSF47384">
    <property type="entry name" value="Homodimeric domain of signal transducing histidine kinase"/>
    <property type="match status" value="1"/>
</dbReference>
<dbReference type="PROSITE" id="PS50109">
    <property type="entry name" value="HIS_KIN"/>
    <property type="match status" value="1"/>
</dbReference>
<dbReference type="SMART" id="SM00388">
    <property type="entry name" value="HisKA"/>
    <property type="match status" value="1"/>
</dbReference>
<evidence type="ECO:0000256" key="5">
    <source>
        <dbReference type="ARBA" id="ARBA00022777"/>
    </source>
</evidence>
<dbReference type="InterPro" id="IPR036890">
    <property type="entry name" value="HATPase_C_sf"/>
</dbReference>
<dbReference type="PRINTS" id="PR00344">
    <property type="entry name" value="BCTRLSENSOR"/>
</dbReference>
<keyword evidence="7" id="KW-0812">Transmembrane</keyword>
<keyword evidence="7" id="KW-1133">Transmembrane helix</keyword>
<dbReference type="CDD" id="cd00082">
    <property type="entry name" value="HisKA"/>
    <property type="match status" value="1"/>
</dbReference>
<dbReference type="Proteomes" id="UP000254893">
    <property type="component" value="Unassembled WGS sequence"/>
</dbReference>
<accession>A0A380BR94</accession>
<gene>
    <name evidence="9" type="primary">phoR_3</name>
    <name evidence="9" type="ORF">NCTC11388_01533</name>
</gene>
<dbReference type="SMART" id="SM00387">
    <property type="entry name" value="HATPase_c"/>
    <property type="match status" value="1"/>
</dbReference>
<sequence length="553" mass="64364">MSTSTKYTYRKNIGLLIAFVVFVTILYVVSVFFARTMISNFVDSEFANRKVEVYDKSLVPFNDFFQNRIPEISYYQGFLDTNEARGMIDNILRKYPFVRETMFYDIAITNDEEEGYEIKYNNLLIQSRSVFSYSLNENHHLISKRLEDNNLKNYSDDFNNMTVKLVSFLDRVNDSTKLTDNLIFKIFYDMTPGKIAYMNIPRIGDLVSYRELLRGAIKQPVSYDQDLFVFYIDPRKIKITNVYPNLYEHIEIVPLVSVNLTGEKPYLYTEVSLPGALSDYKITFSTSESFIKKETNRRFAPVVLGISLLYIILLLIAYLIYRNVMINSRLYRLQYDFINNLTHEFKTPVSVIKIAGNNIKSAEKISDEERTMYGKILDQEADKLNSLMNKLLSFTQIENKSIKFKRERVDLEELCETLFSATKISYPDLKLSYRVAVKNDMITDPVLLSSVFQNLIDNAYKYSNPSNKVLDVDIQQNKKNFVIIFRDEGIGINKQEYQNIFKKFYRVKNQYNQQGSIGLGLAFCKEITEFMGGDIRVDSQLGKGTTFTLTFPV</sequence>
<name>A0A380BR94_SPHSI</name>
<dbReference type="SUPFAM" id="SSF55874">
    <property type="entry name" value="ATPase domain of HSP90 chaperone/DNA topoisomerase II/histidine kinase"/>
    <property type="match status" value="1"/>
</dbReference>
<feature type="domain" description="Histidine kinase" evidence="8">
    <location>
        <begin position="340"/>
        <end position="553"/>
    </location>
</feature>
<dbReference type="CDD" id="cd00075">
    <property type="entry name" value="HATPase"/>
    <property type="match status" value="1"/>
</dbReference>
<dbReference type="AlphaFoldDB" id="A0A380BR94"/>
<keyword evidence="6" id="KW-0902">Two-component regulatory system</keyword>
<keyword evidence="5" id="KW-0418">Kinase</keyword>
<evidence type="ECO:0000256" key="1">
    <source>
        <dbReference type="ARBA" id="ARBA00000085"/>
    </source>
</evidence>
<dbReference type="GO" id="GO:0000155">
    <property type="term" value="F:phosphorelay sensor kinase activity"/>
    <property type="evidence" value="ECO:0007669"/>
    <property type="project" value="InterPro"/>
</dbReference>
<dbReference type="Gene3D" id="1.10.287.130">
    <property type="match status" value="1"/>
</dbReference>
<dbReference type="RefSeq" id="WP_115169700.1">
    <property type="nucleotide sequence ID" value="NZ_UGYW01000002.1"/>
</dbReference>
<dbReference type="Gene3D" id="3.30.565.10">
    <property type="entry name" value="Histidine kinase-like ATPase, C-terminal domain"/>
    <property type="match status" value="1"/>
</dbReference>
<organism evidence="9 10">
    <name type="scientific">Sphingobacterium spiritivorum</name>
    <name type="common">Flavobacterium spiritivorum</name>
    <dbReference type="NCBI Taxonomy" id="258"/>
    <lineage>
        <taxon>Bacteria</taxon>
        <taxon>Pseudomonadati</taxon>
        <taxon>Bacteroidota</taxon>
        <taxon>Sphingobacteriia</taxon>
        <taxon>Sphingobacteriales</taxon>
        <taxon>Sphingobacteriaceae</taxon>
        <taxon>Sphingobacterium</taxon>
    </lineage>
</organism>
<dbReference type="Pfam" id="PF00512">
    <property type="entry name" value="HisKA"/>
    <property type="match status" value="1"/>
</dbReference>
<dbReference type="InterPro" id="IPR004358">
    <property type="entry name" value="Sig_transdc_His_kin-like_C"/>
</dbReference>
<reference evidence="9 10" key="1">
    <citation type="submission" date="2018-06" db="EMBL/GenBank/DDBJ databases">
        <authorList>
            <consortium name="Pathogen Informatics"/>
            <person name="Doyle S."/>
        </authorList>
    </citation>
    <scope>NUCLEOTIDE SEQUENCE [LARGE SCALE GENOMIC DNA]</scope>
    <source>
        <strain evidence="9 10">NCTC11388</strain>
    </source>
</reference>
<keyword evidence="3" id="KW-0597">Phosphoprotein</keyword>
<evidence type="ECO:0000256" key="3">
    <source>
        <dbReference type="ARBA" id="ARBA00022553"/>
    </source>
</evidence>
<evidence type="ECO:0000256" key="6">
    <source>
        <dbReference type="ARBA" id="ARBA00023012"/>
    </source>
</evidence>
<evidence type="ECO:0000313" key="9">
    <source>
        <dbReference type="EMBL" id="SUJ05072.1"/>
    </source>
</evidence>
<keyword evidence="7" id="KW-0472">Membrane</keyword>
<evidence type="ECO:0000259" key="8">
    <source>
        <dbReference type="PROSITE" id="PS50109"/>
    </source>
</evidence>
<dbReference type="PANTHER" id="PTHR43711:SF26">
    <property type="entry name" value="SENSOR HISTIDINE KINASE RCSC"/>
    <property type="match status" value="1"/>
</dbReference>
<dbReference type="InterPro" id="IPR003661">
    <property type="entry name" value="HisK_dim/P_dom"/>
</dbReference>
<keyword evidence="4 9" id="KW-0808">Transferase</keyword>
<dbReference type="FunFam" id="3.30.565.10:FF:000006">
    <property type="entry name" value="Sensor histidine kinase WalK"/>
    <property type="match status" value="1"/>
</dbReference>
<comment type="catalytic activity">
    <reaction evidence="1">
        <text>ATP + protein L-histidine = ADP + protein N-phospho-L-histidine.</text>
        <dbReference type="EC" id="2.7.13.3"/>
    </reaction>
</comment>
<feature type="transmembrane region" description="Helical" evidence="7">
    <location>
        <begin position="12"/>
        <end position="34"/>
    </location>
</feature>
<feature type="transmembrane region" description="Helical" evidence="7">
    <location>
        <begin position="299"/>
        <end position="321"/>
    </location>
</feature>
<proteinExistence type="predicted"/>
<evidence type="ECO:0000256" key="4">
    <source>
        <dbReference type="ARBA" id="ARBA00022679"/>
    </source>
</evidence>
<dbReference type="InterPro" id="IPR003594">
    <property type="entry name" value="HATPase_dom"/>
</dbReference>
<dbReference type="PANTHER" id="PTHR43711">
    <property type="entry name" value="TWO-COMPONENT HISTIDINE KINASE"/>
    <property type="match status" value="1"/>
</dbReference>
<evidence type="ECO:0000256" key="2">
    <source>
        <dbReference type="ARBA" id="ARBA00012438"/>
    </source>
</evidence>
<dbReference type="InterPro" id="IPR050736">
    <property type="entry name" value="Sensor_HK_Regulatory"/>
</dbReference>
<evidence type="ECO:0000256" key="7">
    <source>
        <dbReference type="SAM" id="Phobius"/>
    </source>
</evidence>
<dbReference type="InterPro" id="IPR036097">
    <property type="entry name" value="HisK_dim/P_sf"/>
</dbReference>
<dbReference type="EC" id="2.7.13.3" evidence="2"/>